<dbReference type="InterPro" id="IPR027417">
    <property type="entry name" value="P-loop_NTPase"/>
</dbReference>
<dbReference type="Gene3D" id="6.10.250.2860">
    <property type="match status" value="1"/>
</dbReference>
<organism evidence="10 11">
    <name type="scientific">Flavobacterium bizetiae</name>
    <dbReference type="NCBI Taxonomy" id="2704140"/>
    <lineage>
        <taxon>Bacteria</taxon>
        <taxon>Pseudomonadati</taxon>
        <taxon>Bacteroidota</taxon>
        <taxon>Flavobacteriia</taxon>
        <taxon>Flavobacteriales</taxon>
        <taxon>Flavobacteriaceae</taxon>
        <taxon>Flavobacterium</taxon>
    </lineage>
</organism>
<dbReference type="InterPro" id="IPR032305">
    <property type="entry name" value="GTP-bd_M"/>
</dbReference>
<dbReference type="InterPro" id="IPR025121">
    <property type="entry name" value="GTPase_HflX_N"/>
</dbReference>
<dbReference type="InterPro" id="IPR030394">
    <property type="entry name" value="G_HFLX_dom"/>
</dbReference>
<keyword evidence="3 6" id="KW-0547">Nucleotide-binding</keyword>
<dbReference type="SUPFAM" id="SSF52540">
    <property type="entry name" value="P-loop containing nucleoside triphosphate hydrolases"/>
    <property type="match status" value="1"/>
</dbReference>
<dbReference type="Gene3D" id="3.40.50.11060">
    <property type="entry name" value="GTPase HflX, N-terminal domain"/>
    <property type="match status" value="1"/>
</dbReference>
<feature type="binding site" evidence="7">
    <location>
        <begin position="252"/>
        <end position="255"/>
    </location>
    <ligand>
        <name>GTP</name>
        <dbReference type="ChEBI" id="CHEBI:37565"/>
    </ligand>
</feature>
<dbReference type="NCBIfam" id="TIGR03156">
    <property type="entry name" value="GTP_HflX"/>
    <property type="match status" value="1"/>
</dbReference>
<feature type="binding site" evidence="7">
    <location>
        <begin position="231"/>
        <end position="235"/>
    </location>
    <ligand>
        <name>GTP</name>
        <dbReference type="ChEBI" id="CHEBI:37565"/>
    </ligand>
</feature>
<dbReference type="HAMAP" id="MF_00900">
    <property type="entry name" value="GTPase_HflX"/>
    <property type="match status" value="1"/>
</dbReference>
<dbReference type="CDD" id="cd01878">
    <property type="entry name" value="HflX"/>
    <property type="match status" value="1"/>
</dbReference>
<keyword evidence="4 8" id="KW-0460">Magnesium</keyword>
<proteinExistence type="inferred from homology"/>
<evidence type="ECO:0000313" key="10">
    <source>
        <dbReference type="EMBL" id="CAA9198425.1"/>
    </source>
</evidence>
<dbReference type="InterPro" id="IPR005225">
    <property type="entry name" value="Small_GTP-bd"/>
</dbReference>
<evidence type="ECO:0000256" key="6">
    <source>
        <dbReference type="HAMAP-Rule" id="MF_00900"/>
    </source>
</evidence>
<feature type="binding site" evidence="7">
    <location>
        <begin position="206"/>
        <end position="213"/>
    </location>
    <ligand>
        <name>GTP</name>
        <dbReference type="ChEBI" id="CHEBI:37565"/>
    </ligand>
</feature>
<evidence type="ECO:0000256" key="3">
    <source>
        <dbReference type="ARBA" id="ARBA00022741"/>
    </source>
</evidence>
<dbReference type="RefSeq" id="WP_173970727.1">
    <property type="nucleotide sequence ID" value="NZ_CADCSU010000085.1"/>
</dbReference>
<dbReference type="Pfam" id="PF01926">
    <property type="entry name" value="MMR_HSR1"/>
    <property type="match status" value="1"/>
</dbReference>
<evidence type="ECO:0000256" key="7">
    <source>
        <dbReference type="PIRSR" id="PIRSR006809-1"/>
    </source>
</evidence>
<dbReference type="InterPro" id="IPR006073">
    <property type="entry name" value="GTP-bd"/>
</dbReference>
<comment type="similarity">
    <text evidence="6">Belongs to the TRAFAC class OBG-HflX-like GTPase superfamily. HflX GTPase family.</text>
</comment>
<dbReference type="InterPro" id="IPR016496">
    <property type="entry name" value="GTPase_HflX"/>
</dbReference>
<evidence type="ECO:0000256" key="4">
    <source>
        <dbReference type="ARBA" id="ARBA00022842"/>
    </source>
</evidence>
<dbReference type="Gene3D" id="3.40.50.300">
    <property type="entry name" value="P-loop containing nucleotide triphosphate hydrolases"/>
    <property type="match status" value="1"/>
</dbReference>
<dbReference type="Pfam" id="PF16360">
    <property type="entry name" value="GTP-bdg_M"/>
    <property type="match status" value="1"/>
</dbReference>
<dbReference type="Pfam" id="PF13167">
    <property type="entry name" value="GTP-bdg_N"/>
    <property type="match status" value="1"/>
</dbReference>
<comment type="subcellular location">
    <subcellularLocation>
        <location evidence="6">Cytoplasm</location>
    </subcellularLocation>
    <text evidence="6">May associate with membranes.</text>
</comment>
<dbReference type="GO" id="GO:0046872">
    <property type="term" value="F:metal ion binding"/>
    <property type="evidence" value="ECO:0007669"/>
    <property type="project" value="UniProtKB-KW"/>
</dbReference>
<protein>
    <recommendedName>
        <fullName evidence="6">GTPase HflX</fullName>
    </recommendedName>
    <alternativeName>
        <fullName evidence="6">GTP-binding protein HflX</fullName>
    </alternativeName>
</protein>
<dbReference type="EMBL" id="CADCSU010000085">
    <property type="protein sequence ID" value="CAA9198425.1"/>
    <property type="molecule type" value="Genomic_DNA"/>
</dbReference>
<dbReference type="FunFam" id="3.40.50.300:FF:000955">
    <property type="entry name" value="GTPase HflX"/>
    <property type="match status" value="1"/>
</dbReference>
<evidence type="ECO:0000256" key="5">
    <source>
        <dbReference type="ARBA" id="ARBA00023134"/>
    </source>
</evidence>
<keyword evidence="1 6" id="KW-0963">Cytoplasm</keyword>
<feature type="binding site" evidence="8">
    <location>
        <position position="213"/>
    </location>
    <ligand>
        <name>Mg(2+)</name>
        <dbReference type="ChEBI" id="CHEBI:18420"/>
    </ligand>
</feature>
<dbReference type="InterPro" id="IPR042108">
    <property type="entry name" value="GTPase_HflX_N_sf"/>
</dbReference>
<evidence type="ECO:0000259" key="9">
    <source>
        <dbReference type="PROSITE" id="PS51705"/>
    </source>
</evidence>
<evidence type="ECO:0000256" key="8">
    <source>
        <dbReference type="PIRSR" id="PIRSR006809-2"/>
    </source>
</evidence>
<dbReference type="AlphaFoldDB" id="A0A6J4GH13"/>
<evidence type="ECO:0000313" key="11">
    <source>
        <dbReference type="Proteomes" id="UP000479938"/>
    </source>
</evidence>
<dbReference type="GO" id="GO:0043022">
    <property type="term" value="F:ribosome binding"/>
    <property type="evidence" value="ECO:0007669"/>
    <property type="project" value="TreeGrafter"/>
</dbReference>
<dbReference type="GO" id="GO:0003924">
    <property type="term" value="F:GTPase activity"/>
    <property type="evidence" value="ECO:0007669"/>
    <property type="project" value="UniProtKB-UniRule"/>
</dbReference>
<reference evidence="10 11" key="1">
    <citation type="submission" date="2020-02" db="EMBL/GenBank/DDBJ databases">
        <authorList>
            <person name="Criscuolo A."/>
        </authorList>
    </citation>
    <scope>NUCLEOTIDE SEQUENCE [LARGE SCALE GENOMIC DNA]</scope>
    <source>
        <strain evidence="10">CIP105534</strain>
    </source>
</reference>
<dbReference type="PANTHER" id="PTHR10229:SF0">
    <property type="entry name" value="GTP-BINDING PROTEIN 6-RELATED"/>
    <property type="match status" value="1"/>
</dbReference>
<dbReference type="GO" id="GO:0005737">
    <property type="term" value="C:cytoplasm"/>
    <property type="evidence" value="ECO:0007669"/>
    <property type="project" value="UniProtKB-SubCell"/>
</dbReference>
<keyword evidence="5 6" id="KW-0342">GTP-binding</keyword>
<feature type="binding site" evidence="7">
    <location>
        <begin position="318"/>
        <end position="321"/>
    </location>
    <ligand>
        <name>GTP</name>
        <dbReference type="ChEBI" id="CHEBI:37565"/>
    </ligand>
</feature>
<keyword evidence="11" id="KW-1185">Reference proteome</keyword>
<comment type="subunit">
    <text evidence="6">Monomer. Associates with the 50S ribosomal subunit.</text>
</comment>
<dbReference type="PIRSF" id="PIRSF006809">
    <property type="entry name" value="GTP-binding_hflX_prd"/>
    <property type="match status" value="1"/>
</dbReference>
<keyword evidence="2 8" id="KW-0479">Metal-binding</keyword>
<comment type="function">
    <text evidence="6">GTPase that associates with the 50S ribosomal subunit and may have a role during protein synthesis or ribosome biogenesis.</text>
</comment>
<evidence type="ECO:0000256" key="2">
    <source>
        <dbReference type="ARBA" id="ARBA00022723"/>
    </source>
</evidence>
<dbReference type="FunFam" id="3.40.50.11060:FF:000001">
    <property type="entry name" value="GTPase HflX"/>
    <property type="match status" value="1"/>
</dbReference>
<comment type="cofactor">
    <cofactor evidence="8">
        <name>Mg(2+)</name>
        <dbReference type="ChEBI" id="CHEBI:18420"/>
    </cofactor>
</comment>
<feature type="binding site" evidence="7">
    <location>
        <begin position="364"/>
        <end position="366"/>
    </location>
    <ligand>
        <name>GTP</name>
        <dbReference type="ChEBI" id="CHEBI:37565"/>
    </ligand>
</feature>
<gene>
    <name evidence="6 10" type="primary">hflX</name>
    <name evidence="10" type="ORF">FLA105534_02101</name>
</gene>
<dbReference type="PRINTS" id="PR00326">
    <property type="entry name" value="GTP1OBG"/>
</dbReference>
<feature type="binding site" evidence="8">
    <location>
        <position position="233"/>
    </location>
    <ligand>
        <name>Mg(2+)</name>
        <dbReference type="ChEBI" id="CHEBI:18420"/>
    </ligand>
</feature>
<evidence type="ECO:0000256" key="1">
    <source>
        <dbReference type="ARBA" id="ARBA00022490"/>
    </source>
</evidence>
<dbReference type="PROSITE" id="PS51705">
    <property type="entry name" value="G_HFLX"/>
    <property type="match status" value="1"/>
</dbReference>
<dbReference type="GO" id="GO:0005525">
    <property type="term" value="F:GTP binding"/>
    <property type="evidence" value="ECO:0007669"/>
    <property type="project" value="UniProtKB-UniRule"/>
</dbReference>
<name>A0A6J4GH13_9FLAO</name>
<dbReference type="Proteomes" id="UP000479938">
    <property type="component" value="Unassembled WGS sequence"/>
</dbReference>
<accession>A0A6J4GH13</accession>
<dbReference type="NCBIfam" id="TIGR00231">
    <property type="entry name" value="small_GTP"/>
    <property type="match status" value="1"/>
</dbReference>
<dbReference type="PANTHER" id="PTHR10229">
    <property type="entry name" value="GTP-BINDING PROTEIN HFLX"/>
    <property type="match status" value="1"/>
</dbReference>
<sequence>MLEKEIINFEKTAIVGIVTQNQSEEKLNEYLDELEFLTFTAGGEVIKRFSQKMERPNPKTFVGTGKIEEINLFVKENDISTLIFDDELSPSQQKNISKIIDCKILDRTHLILDIFAQRAETSYARTQVELAQCQYLLPRLSGMWTHLERQKGGIGMRGPGETEIETDRRIVRDRISLLKEKIKTIDKQMGVQRSNRGAMVRVALVGYTNVGKSTLMNAVGKSDVFVENKLFATLDTTVRKVVIKNLPFLLSDTVGFIRKLPTQLVDSFKSTLDEVREADLLLHVVDISHPDFEDHIESVNQTLLEIKSNDKPTIMVFNKIDAYKHLTIDEDDLITEKTRRHYTLEEWKQTWMSNVGQNKALFISATQKENFEEFREIVYEAVRQIHITRFPYNKFLYPDYKDAIEKEEDSEDQE</sequence>
<feature type="domain" description="Hflx-type G" evidence="9">
    <location>
        <begin position="200"/>
        <end position="386"/>
    </location>
</feature>